<evidence type="ECO:0000259" key="10">
    <source>
        <dbReference type="PROSITE" id="PS50929"/>
    </source>
</evidence>
<keyword evidence="4" id="KW-0378">Hydrolase</keyword>
<evidence type="ECO:0000313" key="12">
    <source>
        <dbReference type="EMBL" id="CDZ77628.1"/>
    </source>
</evidence>
<feature type="transmembrane region" description="Helical" evidence="8">
    <location>
        <begin position="160"/>
        <end position="183"/>
    </location>
</feature>
<comment type="subcellular location">
    <subcellularLocation>
        <location evidence="1">Cell membrane</location>
        <topology evidence="1">Multi-pass membrane protein</topology>
    </subcellularLocation>
</comment>
<keyword evidence="5 12" id="KW-0067">ATP-binding</keyword>
<dbReference type="RefSeq" id="WP_043874132.1">
    <property type="nucleotide sequence ID" value="NZ_CCVW01000002.1"/>
</dbReference>
<dbReference type="Proteomes" id="UP000044071">
    <property type="component" value="Unassembled WGS sequence"/>
</dbReference>
<gene>
    <name evidence="12" type="primary">hlyB_3</name>
    <name evidence="12" type="ORF">BN59_01912</name>
</gene>
<dbReference type="Gene3D" id="3.40.50.300">
    <property type="entry name" value="P-loop containing nucleotide triphosphate hydrolases"/>
    <property type="match status" value="1"/>
</dbReference>
<dbReference type="Pfam" id="PF03412">
    <property type="entry name" value="Peptidase_C39"/>
    <property type="match status" value="1"/>
</dbReference>
<dbReference type="PROSITE" id="PS50893">
    <property type="entry name" value="ABC_TRANSPORTER_2"/>
    <property type="match status" value="1"/>
</dbReference>
<feature type="transmembrane region" description="Helical" evidence="8">
    <location>
        <begin position="203"/>
        <end position="220"/>
    </location>
</feature>
<dbReference type="InterPro" id="IPR039421">
    <property type="entry name" value="Type_1_exporter"/>
</dbReference>
<keyword evidence="3" id="KW-0547">Nucleotide-binding</keyword>
<dbReference type="InterPro" id="IPR005074">
    <property type="entry name" value="Peptidase_C39"/>
</dbReference>
<keyword evidence="2 8" id="KW-0812">Transmembrane</keyword>
<dbReference type="GO" id="GO:0015421">
    <property type="term" value="F:ABC-type oligopeptide transporter activity"/>
    <property type="evidence" value="ECO:0007669"/>
    <property type="project" value="TreeGrafter"/>
</dbReference>
<dbReference type="PANTHER" id="PTHR43394">
    <property type="entry name" value="ATP-DEPENDENT PERMEASE MDL1, MITOCHONDRIAL"/>
    <property type="match status" value="1"/>
</dbReference>
<organism evidence="12 13">
    <name type="scientific">Legionella massiliensis</name>
    <dbReference type="NCBI Taxonomy" id="1034943"/>
    <lineage>
        <taxon>Bacteria</taxon>
        <taxon>Pseudomonadati</taxon>
        <taxon>Pseudomonadota</taxon>
        <taxon>Gammaproteobacteria</taxon>
        <taxon>Legionellales</taxon>
        <taxon>Legionellaceae</taxon>
        <taxon>Legionella</taxon>
    </lineage>
</organism>
<dbReference type="InterPro" id="IPR036640">
    <property type="entry name" value="ABC1_TM_sf"/>
</dbReference>
<protein>
    <submittedName>
        <fullName evidence="12">Alpha-hemolysin translocation ATP-binding protein HlyB</fullName>
    </submittedName>
</protein>
<dbReference type="InterPro" id="IPR017871">
    <property type="entry name" value="ABC_transporter-like_CS"/>
</dbReference>
<dbReference type="OrthoDB" id="9806127at2"/>
<feature type="domain" description="ABC transporter" evidence="9">
    <location>
        <begin position="480"/>
        <end position="707"/>
    </location>
</feature>
<dbReference type="PANTHER" id="PTHR43394:SF1">
    <property type="entry name" value="ATP-BINDING CASSETTE SUB-FAMILY B MEMBER 10, MITOCHONDRIAL"/>
    <property type="match status" value="1"/>
</dbReference>
<evidence type="ECO:0000256" key="8">
    <source>
        <dbReference type="SAM" id="Phobius"/>
    </source>
</evidence>
<keyword evidence="7 8" id="KW-0472">Membrane</keyword>
<sequence>MLGWKSGRTPVFLQMETVDCGAAALGIILAFHDCHVPLHELGQQCLVSREGVSLANLVKAAAHFGMNAKVFQNGLPLKPSFPLILFWNRKHYVVLEQIIGSKIYINDPKRGPQILDWETFHAGFSGISLQLSPNTSFSKRAKSKPYVEFLPLLRKQGPSLVILCFFMVITALMSLAPPVFARIFVDHYVFFGLEMQNELQSRLLSLMLLLLLVQVSFCYLQRRIFRRLETKFATWLNSKLIKQLMSLPLVFFSYRRSGDLLYRLQASERLAAAPWSSLCLAFITTFQGFIAVALMFTYCPLLPLIACLCLAAYFLLRQYWQKRWGNVAMTSKAAMTSLTALTASYLTTIAQIKAQCAEQACFVKWEQQLKAFLQAHRESSLANGLMQLFSFFFFSLGYIATTAVGLYCIHKGRMTLGEMMASQILFISFNEAITQHLRLASQQNQVEADLQGVCDIVDYPVEPVITKETGHTLENLKGKIEIIDLTFGFSPEFKPLFKNFNLTINPGQHVAIVGASGSGKSTLMNLIAGLYQPWSGQILIDGKPLAEIPVTLRARLLGVVSQDFFFYKGSLRENLSLWGETYSDSEMNAALQMAAIDDLPRLEPAGFDFQLLEGAVNLSGGQRQRLEIARTLLVKPAILILDEATSALDPIIEARIKTNLRQFPGTRISVAHRLTTIVDAEHIHILKQGHLVASGSYEQLFRRTASV</sequence>
<dbReference type="InterPro" id="IPR011527">
    <property type="entry name" value="ABC1_TM_dom"/>
</dbReference>
<dbReference type="GO" id="GO:0005886">
    <property type="term" value="C:plasma membrane"/>
    <property type="evidence" value="ECO:0007669"/>
    <property type="project" value="UniProtKB-SubCell"/>
</dbReference>
<evidence type="ECO:0000256" key="5">
    <source>
        <dbReference type="ARBA" id="ARBA00022840"/>
    </source>
</evidence>
<evidence type="ECO:0000256" key="2">
    <source>
        <dbReference type="ARBA" id="ARBA00022692"/>
    </source>
</evidence>
<name>A0A078L0S3_9GAMM</name>
<feature type="transmembrane region" description="Helical" evidence="8">
    <location>
        <begin position="388"/>
        <end position="409"/>
    </location>
</feature>
<dbReference type="InterPro" id="IPR027417">
    <property type="entry name" value="P-loop_NTPase"/>
</dbReference>
<evidence type="ECO:0000313" key="13">
    <source>
        <dbReference type="Proteomes" id="UP000044071"/>
    </source>
</evidence>
<evidence type="ECO:0000256" key="4">
    <source>
        <dbReference type="ARBA" id="ARBA00022801"/>
    </source>
</evidence>
<keyword evidence="6 8" id="KW-1133">Transmembrane helix</keyword>
<dbReference type="GO" id="GO:0008233">
    <property type="term" value="F:peptidase activity"/>
    <property type="evidence" value="ECO:0007669"/>
    <property type="project" value="InterPro"/>
</dbReference>
<dbReference type="SUPFAM" id="SSF52540">
    <property type="entry name" value="P-loop containing nucleoside triphosphate hydrolases"/>
    <property type="match status" value="1"/>
</dbReference>
<dbReference type="GO" id="GO:0016887">
    <property type="term" value="F:ATP hydrolysis activity"/>
    <property type="evidence" value="ECO:0007669"/>
    <property type="project" value="InterPro"/>
</dbReference>
<dbReference type="PROSITE" id="PS00211">
    <property type="entry name" value="ABC_TRANSPORTER_1"/>
    <property type="match status" value="1"/>
</dbReference>
<dbReference type="SMART" id="SM00382">
    <property type="entry name" value="AAA"/>
    <property type="match status" value="1"/>
</dbReference>
<dbReference type="Gene3D" id="3.90.70.10">
    <property type="entry name" value="Cysteine proteinases"/>
    <property type="match status" value="1"/>
</dbReference>
<dbReference type="EMBL" id="CCSB01000002">
    <property type="protein sequence ID" value="CDZ77628.1"/>
    <property type="molecule type" value="Genomic_DNA"/>
</dbReference>
<feature type="transmembrane region" description="Helical" evidence="8">
    <location>
        <begin position="272"/>
        <end position="294"/>
    </location>
</feature>
<evidence type="ECO:0000259" key="11">
    <source>
        <dbReference type="PROSITE" id="PS50990"/>
    </source>
</evidence>
<feature type="domain" description="Peptidase C39" evidence="11">
    <location>
        <begin position="14"/>
        <end position="131"/>
    </location>
</feature>
<proteinExistence type="predicted"/>
<dbReference type="PROSITE" id="PS50929">
    <property type="entry name" value="ABC_TM1F"/>
    <property type="match status" value="1"/>
</dbReference>
<dbReference type="Pfam" id="PF00005">
    <property type="entry name" value="ABC_tran"/>
    <property type="match status" value="1"/>
</dbReference>
<dbReference type="InterPro" id="IPR003593">
    <property type="entry name" value="AAA+_ATPase"/>
</dbReference>
<dbReference type="SUPFAM" id="SSF90123">
    <property type="entry name" value="ABC transporter transmembrane region"/>
    <property type="match status" value="1"/>
</dbReference>
<dbReference type="AlphaFoldDB" id="A0A078L0S3"/>
<dbReference type="PROSITE" id="PS50990">
    <property type="entry name" value="PEPTIDASE_C39"/>
    <property type="match status" value="1"/>
</dbReference>
<evidence type="ECO:0000256" key="7">
    <source>
        <dbReference type="ARBA" id="ARBA00023136"/>
    </source>
</evidence>
<dbReference type="Gene3D" id="1.20.1560.10">
    <property type="entry name" value="ABC transporter type 1, transmembrane domain"/>
    <property type="match status" value="1"/>
</dbReference>
<feature type="transmembrane region" description="Helical" evidence="8">
    <location>
        <begin position="301"/>
        <end position="320"/>
    </location>
</feature>
<accession>A0A078L0S3</accession>
<evidence type="ECO:0000259" key="9">
    <source>
        <dbReference type="PROSITE" id="PS50893"/>
    </source>
</evidence>
<dbReference type="GO" id="GO:0006508">
    <property type="term" value="P:proteolysis"/>
    <property type="evidence" value="ECO:0007669"/>
    <property type="project" value="InterPro"/>
</dbReference>
<dbReference type="eggNOG" id="COG2274">
    <property type="taxonomic scope" value="Bacteria"/>
</dbReference>
<evidence type="ECO:0000256" key="1">
    <source>
        <dbReference type="ARBA" id="ARBA00004651"/>
    </source>
</evidence>
<dbReference type="GO" id="GO:0005524">
    <property type="term" value="F:ATP binding"/>
    <property type="evidence" value="ECO:0007669"/>
    <property type="project" value="UniProtKB-KW"/>
</dbReference>
<evidence type="ECO:0000256" key="3">
    <source>
        <dbReference type="ARBA" id="ARBA00022741"/>
    </source>
</evidence>
<reference evidence="12 13" key="1">
    <citation type="submission" date="2014-06" db="EMBL/GenBank/DDBJ databases">
        <authorList>
            <person name="Urmite Genomes Urmite Genomes"/>
        </authorList>
    </citation>
    <scope>NUCLEOTIDE SEQUENCE [LARGE SCALE GENOMIC DNA]</scope>
</reference>
<evidence type="ECO:0000256" key="6">
    <source>
        <dbReference type="ARBA" id="ARBA00022989"/>
    </source>
</evidence>
<dbReference type="Pfam" id="PF00664">
    <property type="entry name" value="ABC_membrane"/>
    <property type="match status" value="1"/>
</dbReference>
<feature type="domain" description="ABC transmembrane type-1" evidence="10">
    <location>
        <begin position="161"/>
        <end position="435"/>
    </location>
</feature>
<keyword evidence="13" id="KW-1185">Reference proteome</keyword>
<dbReference type="CDD" id="cd03228">
    <property type="entry name" value="ABCC_MRP_Like"/>
    <property type="match status" value="1"/>
</dbReference>
<dbReference type="STRING" id="1034943.BN59_01912"/>
<dbReference type="InterPro" id="IPR003439">
    <property type="entry name" value="ABC_transporter-like_ATP-bd"/>
</dbReference>